<dbReference type="Pfam" id="PF02310">
    <property type="entry name" value="B12-binding"/>
    <property type="match status" value="1"/>
</dbReference>
<evidence type="ECO:0000259" key="8">
    <source>
        <dbReference type="PROSITE" id="PS51332"/>
    </source>
</evidence>
<dbReference type="Gene3D" id="3.40.50.280">
    <property type="entry name" value="Cobalamin-binding domain"/>
    <property type="match status" value="1"/>
</dbReference>
<keyword evidence="5" id="KW-0479">Metal-binding</keyword>
<dbReference type="InterPro" id="IPR006158">
    <property type="entry name" value="Cobalamin-bd"/>
</dbReference>
<name>A0A1F5SB93_9BACT</name>
<keyword evidence="6" id="KW-0408">Iron</keyword>
<dbReference type="AlphaFoldDB" id="A0A1F5SB93"/>
<dbReference type="PANTHER" id="PTHR43409">
    <property type="entry name" value="ANAEROBIC MAGNESIUM-PROTOPORPHYRIN IX MONOMETHYL ESTER CYCLASE-RELATED"/>
    <property type="match status" value="1"/>
</dbReference>
<dbReference type="PANTHER" id="PTHR43409:SF7">
    <property type="entry name" value="BLL1977 PROTEIN"/>
    <property type="match status" value="1"/>
</dbReference>
<dbReference type="InterPro" id="IPR034466">
    <property type="entry name" value="Methyltransferase_Class_B"/>
</dbReference>
<evidence type="ECO:0000256" key="5">
    <source>
        <dbReference type="ARBA" id="ARBA00022723"/>
    </source>
</evidence>
<comment type="cofactor">
    <cofactor evidence="1">
        <name>[4Fe-4S] cluster</name>
        <dbReference type="ChEBI" id="CHEBI:49883"/>
    </cofactor>
</comment>
<dbReference type="GO" id="GO:0003824">
    <property type="term" value="F:catalytic activity"/>
    <property type="evidence" value="ECO:0007669"/>
    <property type="project" value="InterPro"/>
</dbReference>
<organism evidence="9 10">
    <name type="scientific">Candidatus Falkowbacteria bacterium RIFCSPLOWO2_02_FULL_45_21</name>
    <dbReference type="NCBI Taxonomy" id="1797989"/>
    <lineage>
        <taxon>Bacteria</taxon>
        <taxon>Candidatus Falkowiibacteriota</taxon>
    </lineage>
</organism>
<evidence type="ECO:0000256" key="1">
    <source>
        <dbReference type="ARBA" id="ARBA00001966"/>
    </source>
</evidence>
<evidence type="ECO:0000313" key="9">
    <source>
        <dbReference type="EMBL" id="OGF23866.1"/>
    </source>
</evidence>
<dbReference type="SFLD" id="SFLDS00029">
    <property type="entry name" value="Radical_SAM"/>
    <property type="match status" value="1"/>
</dbReference>
<sequence>MNELSTTNDWPLIRFIAPAYPEVNIFSNSRITPLGLVNVATSASKVWGFRVEIIDENNYCGPRDEQGLPDHERLQAEDPAAAVGFYCGLTSTMDRVFELSRFYHEQGAFNIGGGWHAHFCAQEVLGKGFDVVVRGEGENVIRDLLRALKHKNGLAKIQGISYLDNGVLKSNLPSRLELLNLSDLPYPDFGLIRYARKIRTYPIGRVRGCRMNCEFCSVKGKPRWAGPEYVFNSVKWLYDTRGAKHFFMVDDRLEENREGLLAFFKLINEQYGNRLGFTVQIRLETAKDTELLEAMSRAGVRVVCVGYESPMAEDLKTMRKGLSPQRMVEWTLALRRRFLVHGMFIFGYPTLEPSALPVAETVKRYKAFIRQAKITSIQVLHPVPLVGTGLRARLEKDGRVFPLDLVPWRMYDGSYACFWPNNMTLEELQNTPIQLMGWFYSWWNFWKVIYRTLIFPIHYLIAGWRDWHDSWLRDTIRYGGHRLVRQWQKKQNSARFMARLKSYAINNDALARPKT</sequence>
<dbReference type="GO" id="GO:0051539">
    <property type="term" value="F:4 iron, 4 sulfur cluster binding"/>
    <property type="evidence" value="ECO:0007669"/>
    <property type="project" value="UniProtKB-KW"/>
</dbReference>
<dbReference type="STRING" id="1797989.A3H66_02445"/>
<dbReference type="InterPro" id="IPR006638">
    <property type="entry name" value="Elp3/MiaA/NifB-like_rSAM"/>
</dbReference>
<evidence type="ECO:0000313" key="10">
    <source>
        <dbReference type="Proteomes" id="UP000178783"/>
    </source>
</evidence>
<dbReference type="InterPro" id="IPR007197">
    <property type="entry name" value="rSAM"/>
</dbReference>
<dbReference type="SFLD" id="SFLDG01082">
    <property type="entry name" value="B12-binding_domain_containing"/>
    <property type="match status" value="1"/>
</dbReference>
<dbReference type="SMART" id="SM00729">
    <property type="entry name" value="Elp3"/>
    <property type="match status" value="1"/>
</dbReference>
<protein>
    <recommendedName>
        <fullName evidence="8">B12-binding domain-containing protein</fullName>
    </recommendedName>
</protein>
<dbReference type="GO" id="GO:0031419">
    <property type="term" value="F:cobalamin binding"/>
    <property type="evidence" value="ECO:0007669"/>
    <property type="project" value="InterPro"/>
</dbReference>
<dbReference type="PROSITE" id="PS51332">
    <property type="entry name" value="B12_BINDING"/>
    <property type="match status" value="1"/>
</dbReference>
<evidence type="ECO:0000256" key="6">
    <source>
        <dbReference type="ARBA" id="ARBA00023004"/>
    </source>
</evidence>
<keyword evidence="7" id="KW-0411">Iron-sulfur</keyword>
<evidence type="ECO:0000256" key="7">
    <source>
        <dbReference type="ARBA" id="ARBA00023014"/>
    </source>
</evidence>
<dbReference type="Gene3D" id="3.80.30.20">
    <property type="entry name" value="tm_1862 like domain"/>
    <property type="match status" value="1"/>
</dbReference>
<feature type="domain" description="B12-binding" evidence="8">
    <location>
        <begin position="19"/>
        <end position="155"/>
    </location>
</feature>
<keyword evidence="3" id="KW-0808">Transferase</keyword>
<dbReference type="SUPFAM" id="SSF102114">
    <property type="entry name" value="Radical SAM enzymes"/>
    <property type="match status" value="1"/>
</dbReference>
<dbReference type="InterPro" id="IPR058240">
    <property type="entry name" value="rSAM_sf"/>
</dbReference>
<dbReference type="SFLD" id="SFLDG01123">
    <property type="entry name" value="methyltransferase_(Class_B)"/>
    <property type="match status" value="1"/>
</dbReference>
<dbReference type="EMBL" id="MFFW01000048">
    <property type="protein sequence ID" value="OGF23866.1"/>
    <property type="molecule type" value="Genomic_DNA"/>
</dbReference>
<dbReference type="GO" id="GO:0046872">
    <property type="term" value="F:metal ion binding"/>
    <property type="evidence" value="ECO:0007669"/>
    <property type="project" value="UniProtKB-KW"/>
</dbReference>
<evidence type="ECO:0000256" key="2">
    <source>
        <dbReference type="ARBA" id="ARBA00022603"/>
    </source>
</evidence>
<evidence type="ECO:0000256" key="4">
    <source>
        <dbReference type="ARBA" id="ARBA00022691"/>
    </source>
</evidence>
<gene>
    <name evidence="9" type="ORF">A3H66_02445</name>
</gene>
<accession>A0A1F5SB93</accession>
<reference evidence="9 10" key="1">
    <citation type="journal article" date="2016" name="Nat. Commun.">
        <title>Thousands of microbial genomes shed light on interconnected biogeochemical processes in an aquifer system.</title>
        <authorList>
            <person name="Anantharaman K."/>
            <person name="Brown C.T."/>
            <person name="Hug L.A."/>
            <person name="Sharon I."/>
            <person name="Castelle C.J."/>
            <person name="Probst A.J."/>
            <person name="Thomas B.C."/>
            <person name="Singh A."/>
            <person name="Wilkins M.J."/>
            <person name="Karaoz U."/>
            <person name="Brodie E.L."/>
            <person name="Williams K.H."/>
            <person name="Hubbard S.S."/>
            <person name="Banfield J.F."/>
        </authorList>
    </citation>
    <scope>NUCLEOTIDE SEQUENCE [LARGE SCALE GENOMIC DNA]</scope>
</reference>
<dbReference type="InterPro" id="IPR051198">
    <property type="entry name" value="BchE-like"/>
</dbReference>
<comment type="caution">
    <text evidence="9">The sequence shown here is derived from an EMBL/GenBank/DDBJ whole genome shotgun (WGS) entry which is preliminary data.</text>
</comment>
<evidence type="ECO:0000256" key="3">
    <source>
        <dbReference type="ARBA" id="ARBA00022679"/>
    </source>
</evidence>
<keyword evidence="2" id="KW-0489">Methyltransferase</keyword>
<keyword evidence="4" id="KW-0949">S-adenosyl-L-methionine</keyword>
<proteinExistence type="predicted"/>
<dbReference type="InterPro" id="IPR023404">
    <property type="entry name" value="rSAM_horseshoe"/>
</dbReference>
<dbReference type="Pfam" id="PF04055">
    <property type="entry name" value="Radical_SAM"/>
    <property type="match status" value="1"/>
</dbReference>
<dbReference type="Proteomes" id="UP000178783">
    <property type="component" value="Unassembled WGS sequence"/>
</dbReference>